<dbReference type="EMBL" id="OZ075134">
    <property type="protein sequence ID" value="CAL4990853.1"/>
    <property type="molecule type" value="Genomic_DNA"/>
</dbReference>
<dbReference type="Proteomes" id="UP001497457">
    <property type="component" value="Chromosome 24b"/>
</dbReference>
<feature type="compositionally biased region" description="Polar residues" evidence="1">
    <location>
        <begin position="135"/>
        <end position="147"/>
    </location>
</feature>
<evidence type="ECO:0000313" key="3">
    <source>
        <dbReference type="Proteomes" id="UP001497457"/>
    </source>
</evidence>
<feature type="region of interest" description="Disordered" evidence="1">
    <location>
        <begin position="77"/>
        <end position="118"/>
    </location>
</feature>
<evidence type="ECO:0000256" key="1">
    <source>
        <dbReference type="SAM" id="MobiDB-lite"/>
    </source>
</evidence>
<feature type="region of interest" description="Disordered" evidence="1">
    <location>
        <begin position="128"/>
        <end position="147"/>
    </location>
</feature>
<reference evidence="2" key="1">
    <citation type="submission" date="2024-10" db="EMBL/GenBank/DDBJ databases">
        <authorList>
            <person name="Ryan C."/>
        </authorList>
    </citation>
    <scope>NUCLEOTIDE SEQUENCE [LARGE SCALE GENOMIC DNA]</scope>
</reference>
<accession>A0ABC9AZL5</accession>
<evidence type="ECO:0000313" key="2">
    <source>
        <dbReference type="EMBL" id="CAL4990853.1"/>
    </source>
</evidence>
<keyword evidence="3" id="KW-1185">Reference proteome</keyword>
<organism evidence="2 3">
    <name type="scientific">Urochloa decumbens</name>
    <dbReference type="NCBI Taxonomy" id="240449"/>
    <lineage>
        <taxon>Eukaryota</taxon>
        <taxon>Viridiplantae</taxon>
        <taxon>Streptophyta</taxon>
        <taxon>Embryophyta</taxon>
        <taxon>Tracheophyta</taxon>
        <taxon>Spermatophyta</taxon>
        <taxon>Magnoliopsida</taxon>
        <taxon>Liliopsida</taxon>
        <taxon>Poales</taxon>
        <taxon>Poaceae</taxon>
        <taxon>PACMAD clade</taxon>
        <taxon>Panicoideae</taxon>
        <taxon>Panicodae</taxon>
        <taxon>Paniceae</taxon>
        <taxon>Melinidinae</taxon>
        <taxon>Urochloa</taxon>
    </lineage>
</organism>
<proteinExistence type="predicted"/>
<sequence length="147" mass="16393">MKDEAKECFQVGKGCFQVAWHCTQFWTTLSISAIVIWLVYRPYYFHPNVDSAVLNTLNLTTNSTGLQYDLAVDMSFHNSGTSTSGPPPSMVEPSSAPPTTPSRHPSAKDQKTQPCCIRRSRARLLPWTPAWQRSWRGSSPQGRCTSG</sequence>
<name>A0ABC9AZL5_9POAL</name>
<feature type="compositionally biased region" description="Pro residues" evidence="1">
    <location>
        <begin position="85"/>
        <end position="100"/>
    </location>
</feature>
<dbReference type="AlphaFoldDB" id="A0ABC9AZL5"/>
<gene>
    <name evidence="2" type="ORF">URODEC1_LOCUS60405</name>
</gene>
<protein>
    <submittedName>
        <fullName evidence="2">Uncharacterized protein</fullName>
    </submittedName>
</protein>